<protein>
    <submittedName>
        <fullName evidence="1">Uncharacterized protein</fullName>
    </submittedName>
</protein>
<dbReference type="EMBL" id="CP064781">
    <property type="protein sequence ID" value="QRJ64468.1"/>
    <property type="molecule type" value="Genomic_DNA"/>
</dbReference>
<proteinExistence type="predicted"/>
<dbReference type="RefSeq" id="WP_203388013.1">
    <property type="nucleotide sequence ID" value="NZ_CP064781.1"/>
</dbReference>
<dbReference type="KEGG" id="ares:IWH25_03705"/>
<gene>
    <name evidence="1" type="ORF">IWH25_03705</name>
</gene>
<reference evidence="1" key="1">
    <citation type="submission" date="2020-11" db="EMBL/GenBank/DDBJ databases">
        <title>Azospira restricta DSM 18626 genome sequence.</title>
        <authorList>
            <person name="Moe W.M."/>
        </authorList>
    </citation>
    <scope>NUCLEOTIDE SEQUENCE</scope>
    <source>
        <strain evidence="1">DSM 18626</strain>
    </source>
</reference>
<accession>A0A974SQF8</accession>
<name>A0A974SQF8_9RHOO</name>
<keyword evidence="2" id="KW-1185">Reference proteome</keyword>
<evidence type="ECO:0000313" key="2">
    <source>
        <dbReference type="Proteomes" id="UP000663444"/>
    </source>
</evidence>
<sequence length="135" mass="14370">MGIVRLLVLAGIVGGGWHYWNKQQTTAAEAAAISPAGFVAAVAPDGARAGEVLVIAPENCPSDAARRADDLAADLVRHRVAVRRSHSLNFSIENGDDAVARRLQQVLHGELPIVFVGNRGKANPTLAEVLAEYRR</sequence>
<organism evidence="1 2">
    <name type="scientific">Azospira restricta</name>
    <dbReference type="NCBI Taxonomy" id="404405"/>
    <lineage>
        <taxon>Bacteria</taxon>
        <taxon>Pseudomonadati</taxon>
        <taxon>Pseudomonadota</taxon>
        <taxon>Betaproteobacteria</taxon>
        <taxon>Rhodocyclales</taxon>
        <taxon>Rhodocyclaceae</taxon>
        <taxon>Azospira</taxon>
    </lineage>
</organism>
<dbReference type="Proteomes" id="UP000663444">
    <property type="component" value="Chromosome"/>
</dbReference>
<dbReference type="AlphaFoldDB" id="A0A974SQF8"/>
<evidence type="ECO:0000313" key="1">
    <source>
        <dbReference type="EMBL" id="QRJ64468.1"/>
    </source>
</evidence>